<accession>A0A7W7SZQ1</accession>
<dbReference type="EMBL" id="JACHJW010000001">
    <property type="protein sequence ID" value="MBB4962595.1"/>
    <property type="molecule type" value="Genomic_DNA"/>
</dbReference>
<dbReference type="RefSeq" id="WP_184538930.1">
    <property type="nucleotide sequence ID" value="NZ_JACHJW010000001.1"/>
</dbReference>
<protein>
    <submittedName>
        <fullName evidence="1">Uncharacterized protein</fullName>
    </submittedName>
</protein>
<dbReference type="Pfam" id="PF19818">
    <property type="entry name" value="DUF6301"/>
    <property type="match status" value="1"/>
</dbReference>
<reference evidence="1 2" key="1">
    <citation type="submission" date="2020-08" db="EMBL/GenBank/DDBJ databases">
        <title>Sequencing the genomes of 1000 actinobacteria strains.</title>
        <authorList>
            <person name="Klenk H.-P."/>
        </authorList>
    </citation>
    <scope>NUCLEOTIDE SEQUENCE [LARGE SCALE GENOMIC DNA]</scope>
    <source>
        <strain evidence="1 2">DSM 45886</strain>
    </source>
</reference>
<evidence type="ECO:0000313" key="1">
    <source>
        <dbReference type="EMBL" id="MBB4962595.1"/>
    </source>
</evidence>
<dbReference type="InterPro" id="IPR046268">
    <property type="entry name" value="DUF6301"/>
</dbReference>
<evidence type="ECO:0000313" key="2">
    <source>
        <dbReference type="Proteomes" id="UP000578819"/>
    </source>
</evidence>
<keyword evidence="2" id="KW-1185">Reference proteome</keyword>
<sequence>MDPARALTPEQLVGLTGKLAGLRWSWSVAELDRALTELGWSVAAGPTRSGVVLRVGLAPVTDYAELSFSGPAATVLSAMVTAGAVGESEEAVAFRRDAFATAVRAVGAVLGAPADRRPGPAPEVRWAAASGILRVRDGGVFVELALLSPEYATSLDEEVARLADSAAEPSVDEEEW</sequence>
<gene>
    <name evidence="1" type="ORF">FHR38_006328</name>
</gene>
<name>A0A7W7SZQ1_9ACTN</name>
<dbReference type="Proteomes" id="UP000578819">
    <property type="component" value="Unassembled WGS sequence"/>
</dbReference>
<proteinExistence type="predicted"/>
<dbReference type="AlphaFoldDB" id="A0A7W7SZQ1"/>
<comment type="caution">
    <text evidence="1">The sequence shown here is derived from an EMBL/GenBank/DDBJ whole genome shotgun (WGS) entry which is preliminary data.</text>
</comment>
<organism evidence="1 2">
    <name type="scientific">Micromonospora polyrhachis</name>
    <dbReference type="NCBI Taxonomy" id="1282883"/>
    <lineage>
        <taxon>Bacteria</taxon>
        <taxon>Bacillati</taxon>
        <taxon>Actinomycetota</taxon>
        <taxon>Actinomycetes</taxon>
        <taxon>Micromonosporales</taxon>
        <taxon>Micromonosporaceae</taxon>
        <taxon>Micromonospora</taxon>
    </lineage>
</organism>